<reference evidence="3" key="1">
    <citation type="submission" date="2016-10" db="EMBL/GenBank/DDBJ databases">
        <title>Draft Genome Sequence of Nocardioides luteus Strain BAFB, an Alkane-Degrading Bacterium Isolated from JP-7 Polluted Soil.</title>
        <authorList>
            <person name="Brown L."/>
            <person name="Ruiz O.N."/>
            <person name="Gunasekera T."/>
        </authorList>
    </citation>
    <scope>NUCLEOTIDE SEQUENCE [LARGE SCALE GENOMIC DNA]</scope>
    <source>
        <strain evidence="3">BAFB</strain>
    </source>
</reference>
<protein>
    <submittedName>
        <fullName evidence="3">Uncharacterized protein</fullName>
    </submittedName>
</protein>
<organism evidence="3 4">
    <name type="scientific">Nocardioides luteus</name>
    <dbReference type="NCBI Taxonomy" id="1844"/>
    <lineage>
        <taxon>Bacteria</taxon>
        <taxon>Bacillati</taxon>
        <taxon>Actinomycetota</taxon>
        <taxon>Actinomycetes</taxon>
        <taxon>Propionibacteriales</taxon>
        <taxon>Nocardioidaceae</taxon>
        <taxon>Nocardioides</taxon>
    </lineage>
</organism>
<accession>A0A1J4N734</accession>
<keyword evidence="2" id="KW-1133">Transmembrane helix</keyword>
<evidence type="ECO:0000313" key="4">
    <source>
        <dbReference type="Proteomes" id="UP000033772"/>
    </source>
</evidence>
<feature type="compositionally biased region" description="Low complexity" evidence="1">
    <location>
        <begin position="68"/>
        <end position="94"/>
    </location>
</feature>
<name>A0A1J4N734_9ACTN</name>
<keyword evidence="2" id="KW-0472">Membrane</keyword>
<keyword evidence="2" id="KW-0812">Transmembrane</keyword>
<feature type="transmembrane region" description="Helical" evidence="2">
    <location>
        <begin position="36"/>
        <end position="60"/>
    </location>
</feature>
<dbReference type="Proteomes" id="UP000033772">
    <property type="component" value="Unassembled WGS sequence"/>
</dbReference>
<evidence type="ECO:0000313" key="3">
    <source>
        <dbReference type="EMBL" id="OIJ27330.1"/>
    </source>
</evidence>
<evidence type="ECO:0000256" key="1">
    <source>
        <dbReference type="SAM" id="MobiDB-lite"/>
    </source>
</evidence>
<gene>
    <name evidence="3" type="ORF">UG56_008085</name>
</gene>
<feature type="region of interest" description="Disordered" evidence="1">
    <location>
        <begin position="1"/>
        <end position="30"/>
    </location>
</feature>
<evidence type="ECO:0000256" key="2">
    <source>
        <dbReference type="SAM" id="Phobius"/>
    </source>
</evidence>
<keyword evidence="4" id="KW-1185">Reference proteome</keyword>
<dbReference type="AlphaFoldDB" id="A0A1J4N734"/>
<proteinExistence type="predicted"/>
<dbReference type="EMBL" id="JZDQ02000009">
    <property type="protein sequence ID" value="OIJ27330.1"/>
    <property type="molecule type" value="Genomic_DNA"/>
</dbReference>
<sequence>MPPAPNLGPQGGWPPNESSFTPGGPPPEKPHNPWPIVIGLGAIAGVLVIGVIITAAIVILRGDEDPTTRPGPVTVTATPTTSPDPSSAAPDPGGLAAELFEGDWRFRLGDVSMNATYVASQDYPDCGPIASAALEGKGCRYAAMGIHDAEGGKLRMLRVVYVFDSEATATAAAESVKETDIDLPTGSLVQDDVIGKWVAKDSSKAVVVGFVTAQKGVPETTVDDFLHYGTADIAGALIFMDL</sequence>
<dbReference type="STRING" id="1844.UG56_008085"/>
<comment type="caution">
    <text evidence="3">The sequence shown here is derived from an EMBL/GenBank/DDBJ whole genome shotgun (WGS) entry which is preliminary data.</text>
</comment>
<feature type="region of interest" description="Disordered" evidence="1">
    <location>
        <begin position="63"/>
        <end position="94"/>
    </location>
</feature>